<protein>
    <submittedName>
        <fullName evidence="3">Uncharacterized protein</fullName>
    </submittedName>
</protein>
<dbReference type="GO" id="GO:0004252">
    <property type="term" value="F:serine-type endopeptidase activity"/>
    <property type="evidence" value="ECO:0007669"/>
    <property type="project" value="InterPro"/>
</dbReference>
<proteinExistence type="inferred from homology"/>
<dbReference type="EMBL" id="JADFTS010000008">
    <property type="protein sequence ID" value="KAF9594794.1"/>
    <property type="molecule type" value="Genomic_DNA"/>
</dbReference>
<dbReference type="AlphaFoldDB" id="A0A835H8K8"/>
<accession>A0A835H8K8</accession>
<dbReference type="GO" id="GO:0006508">
    <property type="term" value="P:proteolysis"/>
    <property type="evidence" value="ECO:0007669"/>
    <property type="project" value="InterPro"/>
</dbReference>
<dbReference type="InterPro" id="IPR045051">
    <property type="entry name" value="SBT"/>
</dbReference>
<dbReference type="InterPro" id="IPR036852">
    <property type="entry name" value="Peptidase_S8/S53_dom_sf"/>
</dbReference>
<dbReference type="Gene3D" id="3.40.50.200">
    <property type="entry name" value="Peptidase S8/S53 domain"/>
    <property type="match status" value="1"/>
</dbReference>
<feature type="non-terminal residue" evidence="3">
    <location>
        <position position="55"/>
    </location>
</feature>
<dbReference type="OrthoDB" id="4803627at2759"/>
<comment type="caution">
    <text evidence="3">The sequence shown here is derived from an EMBL/GenBank/DDBJ whole genome shotgun (WGS) entry which is preliminary data.</text>
</comment>
<gene>
    <name evidence="3" type="ORF">IFM89_034777</name>
</gene>
<dbReference type="PANTHER" id="PTHR10795">
    <property type="entry name" value="PROPROTEIN CONVERTASE SUBTILISIN/KEXIN"/>
    <property type="match status" value="1"/>
</dbReference>
<evidence type="ECO:0000313" key="4">
    <source>
        <dbReference type="Proteomes" id="UP000631114"/>
    </source>
</evidence>
<name>A0A835H8K8_9MAGN</name>
<evidence type="ECO:0000313" key="3">
    <source>
        <dbReference type="EMBL" id="KAF9594794.1"/>
    </source>
</evidence>
<organism evidence="3 4">
    <name type="scientific">Coptis chinensis</name>
    <dbReference type="NCBI Taxonomy" id="261450"/>
    <lineage>
        <taxon>Eukaryota</taxon>
        <taxon>Viridiplantae</taxon>
        <taxon>Streptophyta</taxon>
        <taxon>Embryophyta</taxon>
        <taxon>Tracheophyta</taxon>
        <taxon>Spermatophyta</taxon>
        <taxon>Magnoliopsida</taxon>
        <taxon>Ranunculales</taxon>
        <taxon>Ranunculaceae</taxon>
        <taxon>Coptidoideae</taxon>
        <taxon>Coptis</taxon>
    </lineage>
</organism>
<comment type="similarity">
    <text evidence="1">Belongs to the peptidase S8 family.</text>
</comment>
<dbReference type="Proteomes" id="UP000631114">
    <property type="component" value="Unassembled WGS sequence"/>
</dbReference>
<reference evidence="3 4" key="1">
    <citation type="submission" date="2020-10" db="EMBL/GenBank/DDBJ databases">
        <title>The Coptis chinensis genome and diversification of protoberbering-type alkaloids.</title>
        <authorList>
            <person name="Wang B."/>
            <person name="Shu S."/>
            <person name="Song C."/>
            <person name="Liu Y."/>
        </authorList>
    </citation>
    <scope>NUCLEOTIDE SEQUENCE [LARGE SCALE GENOMIC DNA]</scope>
    <source>
        <strain evidence="3">HL-2020</strain>
        <tissue evidence="3">Leaf</tissue>
    </source>
</reference>
<evidence type="ECO:0000256" key="1">
    <source>
        <dbReference type="ARBA" id="ARBA00011073"/>
    </source>
</evidence>
<sequence>MGDIVRRVYVKNFHLDWSPSAIKSALMTTAFPLNPTTNLDAELGYGAGHIDPVKA</sequence>
<keyword evidence="2" id="KW-0732">Signal</keyword>
<evidence type="ECO:0000256" key="2">
    <source>
        <dbReference type="ARBA" id="ARBA00022729"/>
    </source>
</evidence>
<keyword evidence="4" id="KW-1185">Reference proteome</keyword>
<dbReference type="SUPFAM" id="SSF52743">
    <property type="entry name" value="Subtilisin-like"/>
    <property type="match status" value="1"/>
</dbReference>